<comment type="caution">
    <text evidence="2">The sequence shown here is derived from an EMBL/GenBank/DDBJ whole genome shotgun (WGS) entry which is preliminary data.</text>
</comment>
<evidence type="ECO:0000259" key="1">
    <source>
        <dbReference type="Pfam" id="PF01850"/>
    </source>
</evidence>
<evidence type="ECO:0000313" key="2">
    <source>
        <dbReference type="EMBL" id="ERM91232.1"/>
    </source>
</evidence>
<proteinExistence type="predicted"/>
<reference evidence="2 3" key="1">
    <citation type="journal article" date="2013" name="Genome Announc.">
        <title>Draft Genome Sequence of an Anaerobic and Extremophilic Bacterium, Caldanaerobacter yonseiensis, Isolated from a Geothermal Hot Stream.</title>
        <authorList>
            <person name="Lee S.J."/>
            <person name="Lee Y.J."/>
            <person name="Park G.S."/>
            <person name="Kim B.C."/>
            <person name="Lee S.J."/>
            <person name="Shin J.H."/>
            <person name="Lee D.W."/>
        </authorList>
    </citation>
    <scope>NUCLEOTIDE SEQUENCE [LARGE SCALE GENOMIC DNA]</scope>
    <source>
        <strain evidence="2 3">KB-1</strain>
    </source>
</reference>
<organism evidence="2 3">
    <name type="scientific">Caldanaerobacter subterraneus subsp. yonseiensis KB-1</name>
    <dbReference type="NCBI Taxonomy" id="1388761"/>
    <lineage>
        <taxon>Bacteria</taxon>
        <taxon>Bacillati</taxon>
        <taxon>Bacillota</taxon>
        <taxon>Clostridia</taxon>
        <taxon>Thermoanaerobacterales</taxon>
        <taxon>Thermoanaerobacteraceae</taxon>
        <taxon>Caldanaerobacter</taxon>
    </lineage>
</organism>
<name>U5CSZ1_CALSX</name>
<feature type="domain" description="PIN" evidence="1">
    <location>
        <begin position="67"/>
        <end position="141"/>
    </location>
</feature>
<dbReference type="EMBL" id="AXDC01000036">
    <property type="protein sequence ID" value="ERM91232.1"/>
    <property type="molecule type" value="Genomic_DNA"/>
</dbReference>
<dbReference type="InterPro" id="IPR029060">
    <property type="entry name" value="PIN-like_dom_sf"/>
</dbReference>
<dbReference type="SUPFAM" id="SSF88723">
    <property type="entry name" value="PIN domain-like"/>
    <property type="match status" value="1"/>
</dbReference>
<dbReference type="Pfam" id="PF01850">
    <property type="entry name" value="PIN"/>
    <property type="match status" value="1"/>
</dbReference>
<dbReference type="PATRIC" id="fig|1388761.3.peg.2297"/>
<dbReference type="InterPro" id="IPR002716">
    <property type="entry name" value="PIN_dom"/>
</dbReference>
<dbReference type="AlphaFoldDB" id="U5CSZ1"/>
<gene>
    <name evidence="2" type="ORF">O163_11410</name>
</gene>
<sequence>MIDLFIKDLRFKKENTKPFNSIQNIRLILDYFPNSDKNIVLNKSNKELLKVNFKKYFNQIYKKGNRELLRIYFKKAVEIEKEIEENLHLKYISINRQTVQIAQEYMIKNMVGVNDAYHFAIAVQNNLDYLLTLDGDFEQITHVKNTPSVLKV</sequence>
<dbReference type="Gene3D" id="3.40.50.1010">
    <property type="entry name" value="5'-nuclease"/>
    <property type="match status" value="1"/>
</dbReference>
<dbReference type="Proteomes" id="UP000016856">
    <property type="component" value="Unassembled WGS sequence"/>
</dbReference>
<dbReference type="RefSeq" id="WP_022588583.1">
    <property type="nucleotide sequence ID" value="NZ_AXDC01000036.1"/>
</dbReference>
<evidence type="ECO:0000313" key="3">
    <source>
        <dbReference type="Proteomes" id="UP000016856"/>
    </source>
</evidence>
<protein>
    <recommendedName>
        <fullName evidence="1">PIN domain-containing protein</fullName>
    </recommendedName>
</protein>
<accession>U5CSZ1</accession>